<evidence type="ECO:0000313" key="1">
    <source>
        <dbReference type="EMBL" id="ODA67978.1"/>
    </source>
</evidence>
<dbReference type="PATRIC" id="fig|1177755.3.peg.1151"/>
<dbReference type="InterPro" id="IPR023346">
    <property type="entry name" value="Lysozyme-like_dom_sf"/>
</dbReference>
<gene>
    <name evidence="1" type="ORF">A7A08_01147</name>
</gene>
<comment type="caution">
    <text evidence="1">The sequence shown here is derived from an EMBL/GenBank/DDBJ whole genome shotgun (WGS) entry which is preliminary data.</text>
</comment>
<reference evidence="1 2" key="1">
    <citation type="submission" date="2016-07" db="EMBL/GenBank/DDBJ databases">
        <title>Draft genome sequence of Methyloligella halotolerans C2T (VKM B-2706T=CCUG 61687T=DSM 25045T), a halotolerant polyhydroxybutyrate accumulating methylotroph.</title>
        <authorList>
            <person name="Vasilenko O.V."/>
            <person name="Doronina N.V."/>
            <person name="Poroshina M.N."/>
            <person name="Tarlachkov S.V."/>
            <person name="Trotsenko Y.A."/>
        </authorList>
    </citation>
    <scope>NUCLEOTIDE SEQUENCE [LARGE SCALE GENOMIC DNA]</scope>
    <source>
        <strain evidence="1 2">VKM B-2706</strain>
    </source>
</reference>
<organism evidence="1 2">
    <name type="scientific">Methyloligella halotolerans</name>
    <dbReference type="NCBI Taxonomy" id="1177755"/>
    <lineage>
        <taxon>Bacteria</taxon>
        <taxon>Pseudomonadati</taxon>
        <taxon>Pseudomonadota</taxon>
        <taxon>Alphaproteobacteria</taxon>
        <taxon>Hyphomicrobiales</taxon>
        <taxon>Hyphomicrobiaceae</taxon>
        <taxon>Methyloligella</taxon>
    </lineage>
</organism>
<dbReference type="STRING" id="1177755.A7A08_01147"/>
<proteinExistence type="predicted"/>
<evidence type="ECO:0000313" key="2">
    <source>
        <dbReference type="Proteomes" id="UP000095087"/>
    </source>
</evidence>
<protein>
    <recommendedName>
        <fullName evidence="3">Chitinase class I</fullName>
    </recommendedName>
</protein>
<dbReference type="AlphaFoldDB" id="A0A1E2S0W2"/>
<dbReference type="SUPFAM" id="SSF53955">
    <property type="entry name" value="Lysozyme-like"/>
    <property type="match status" value="1"/>
</dbReference>
<dbReference type="Proteomes" id="UP000095087">
    <property type="component" value="Unassembled WGS sequence"/>
</dbReference>
<evidence type="ECO:0008006" key="3">
    <source>
        <dbReference type="Google" id="ProtNLM"/>
    </source>
</evidence>
<sequence>MIAMALGTINAESAGFKPISEFRSRYNTRSTPFDLYDAGTSRGRMLGNTRRGDGPRYKGRGFIQLTGRYNYATIGAELAVDLEGDPELANDGAVAGKILACFLKKKEDSVRAAIGRRDLHTARKLVNGGTHGFDRFKSAFDTIMNRVSEPA</sequence>
<keyword evidence="2" id="KW-1185">Reference proteome</keyword>
<dbReference type="Gene3D" id="1.10.530.10">
    <property type="match status" value="1"/>
</dbReference>
<accession>A0A1E2S0W2</accession>
<name>A0A1E2S0W2_9HYPH</name>
<dbReference type="EMBL" id="MASI01000002">
    <property type="protein sequence ID" value="ODA67978.1"/>
    <property type="molecule type" value="Genomic_DNA"/>
</dbReference>